<feature type="active site" description="Nucleophile" evidence="2">
    <location>
        <position position="39"/>
    </location>
</feature>
<dbReference type="Pfam" id="PF01734">
    <property type="entry name" value="Patatin"/>
    <property type="match status" value="1"/>
</dbReference>
<proteinExistence type="predicted"/>
<dbReference type="InterPro" id="IPR002641">
    <property type="entry name" value="PNPLA_dom"/>
</dbReference>
<dbReference type="SUPFAM" id="SSF52151">
    <property type="entry name" value="FabD/lysophospholipase-like"/>
    <property type="match status" value="1"/>
</dbReference>
<evidence type="ECO:0000313" key="4">
    <source>
        <dbReference type="EMBL" id="PCC50773.1"/>
    </source>
</evidence>
<comment type="caution">
    <text evidence="4">The sequence shown here is derived from an EMBL/GenBank/DDBJ whole genome shotgun (WGS) entry which is preliminary data.</text>
</comment>
<dbReference type="PANTHER" id="PTHR46394:SF1">
    <property type="entry name" value="PNPLA DOMAIN-CONTAINING PROTEIN"/>
    <property type="match status" value="1"/>
</dbReference>
<accession>A0A2A3ZGY2</accession>
<organism evidence="4 5">
    <name type="scientific">Brevibacterium aurantiacum</name>
    <dbReference type="NCBI Taxonomy" id="273384"/>
    <lineage>
        <taxon>Bacteria</taxon>
        <taxon>Bacillati</taxon>
        <taxon>Actinomycetota</taxon>
        <taxon>Actinomycetes</taxon>
        <taxon>Micrococcales</taxon>
        <taxon>Brevibacteriaceae</taxon>
        <taxon>Brevibacterium</taxon>
    </lineage>
</organism>
<dbReference type="RefSeq" id="WP_096160348.1">
    <property type="nucleotide sequence ID" value="NZ_NRGO01000007.1"/>
</dbReference>
<feature type="active site" description="Proton acceptor" evidence="2">
    <location>
        <position position="207"/>
    </location>
</feature>
<evidence type="ECO:0000256" key="1">
    <source>
        <dbReference type="ARBA" id="ARBA00023098"/>
    </source>
</evidence>
<dbReference type="AlphaFoldDB" id="A0A2A3ZGY2"/>
<dbReference type="PANTHER" id="PTHR46394">
    <property type="entry name" value="ANNEXIN"/>
    <property type="match status" value="1"/>
</dbReference>
<dbReference type="InterPro" id="IPR016035">
    <property type="entry name" value="Acyl_Trfase/lysoPLipase"/>
</dbReference>
<gene>
    <name evidence="4" type="ORF">CIK62_07685</name>
</gene>
<evidence type="ECO:0000259" key="3">
    <source>
        <dbReference type="PROSITE" id="PS51635"/>
    </source>
</evidence>
<sequence>MAVTDLVLEGGGAKLPGLVGAVNALTSADYSIHRIAGTSAGAIVGALTTAGIPPESLVETVLDKDFTDFEDLNPVFDLVPWLGKIQGLLFHKGMYLGTAIHDFLDDALAAQGIRTWGDLRLDDPDSALPPPPPPERQYRLVVIVSDVSRGRMLRLPWDYQSALGVNPDSQSVAEAVCASAATPFFFRPRSLPADPSVAGGDSVLGADGGLLSNFPVGIFDRKDEKPARWPTLGVMLSARETAETQWRPNANTYQYAVSLLSTMINAHDRRHIDEPSVTDRTIFVDTADHSSTDFALTRTDKLDLIDSGDTAAMEFLSTWDWQTWKERYDRR</sequence>
<dbReference type="InterPro" id="IPR052580">
    <property type="entry name" value="Lipid_Hydrolase"/>
</dbReference>
<evidence type="ECO:0000256" key="2">
    <source>
        <dbReference type="PROSITE-ProRule" id="PRU01161"/>
    </source>
</evidence>
<reference evidence="4 5" key="1">
    <citation type="journal article" date="2017" name="Elife">
        <title>Extensive horizontal gene transfer in cheese-associated bacteria.</title>
        <authorList>
            <person name="Bonham K.S."/>
            <person name="Wolfe B.E."/>
            <person name="Dutton R.J."/>
        </authorList>
    </citation>
    <scope>NUCLEOTIDE SEQUENCE [LARGE SCALE GENOMIC DNA]</scope>
    <source>
        <strain evidence="4 5">900_6</strain>
    </source>
</reference>
<keyword evidence="2" id="KW-0378">Hydrolase</keyword>
<dbReference type="Proteomes" id="UP000217720">
    <property type="component" value="Unassembled WGS sequence"/>
</dbReference>
<evidence type="ECO:0000313" key="5">
    <source>
        <dbReference type="Proteomes" id="UP000217720"/>
    </source>
</evidence>
<feature type="short sequence motif" description="GXSXG" evidence="2">
    <location>
        <begin position="37"/>
        <end position="41"/>
    </location>
</feature>
<feature type="short sequence motif" description="DGA/G" evidence="2">
    <location>
        <begin position="207"/>
        <end position="209"/>
    </location>
</feature>
<comment type="caution">
    <text evidence="2">Lacks conserved residue(s) required for the propagation of feature annotation.</text>
</comment>
<dbReference type="Gene3D" id="3.40.1090.10">
    <property type="entry name" value="Cytosolic phospholipase A2 catalytic domain"/>
    <property type="match status" value="2"/>
</dbReference>
<keyword evidence="2" id="KW-0442">Lipid degradation</keyword>
<dbReference type="GO" id="GO:0016042">
    <property type="term" value="P:lipid catabolic process"/>
    <property type="evidence" value="ECO:0007669"/>
    <property type="project" value="UniProtKB-UniRule"/>
</dbReference>
<dbReference type="EMBL" id="NRGO01000007">
    <property type="protein sequence ID" value="PCC50773.1"/>
    <property type="molecule type" value="Genomic_DNA"/>
</dbReference>
<dbReference type="PROSITE" id="PS51635">
    <property type="entry name" value="PNPLA"/>
    <property type="match status" value="1"/>
</dbReference>
<dbReference type="GO" id="GO:0016787">
    <property type="term" value="F:hydrolase activity"/>
    <property type="evidence" value="ECO:0007669"/>
    <property type="project" value="UniProtKB-UniRule"/>
</dbReference>
<feature type="domain" description="PNPLA" evidence="3">
    <location>
        <begin position="6"/>
        <end position="220"/>
    </location>
</feature>
<protein>
    <recommendedName>
        <fullName evidence="3">PNPLA domain-containing protein</fullName>
    </recommendedName>
</protein>
<keyword evidence="1 2" id="KW-0443">Lipid metabolism</keyword>
<name>A0A2A3ZGY2_BREAU</name>